<name>A0A7I8DNE6_9FIRM</name>
<dbReference type="SMART" id="SM00342">
    <property type="entry name" value="HTH_ARAC"/>
    <property type="match status" value="1"/>
</dbReference>
<dbReference type="KEGG" id="acht:bsdcttw_18520"/>
<dbReference type="Gene3D" id="6.10.340.10">
    <property type="match status" value="1"/>
</dbReference>
<evidence type="ECO:0000256" key="4">
    <source>
        <dbReference type="SAM" id="Coils"/>
    </source>
</evidence>
<dbReference type="GO" id="GO:0043565">
    <property type="term" value="F:sequence-specific DNA binding"/>
    <property type="evidence" value="ECO:0007669"/>
    <property type="project" value="InterPro"/>
</dbReference>
<evidence type="ECO:0000256" key="5">
    <source>
        <dbReference type="SAM" id="Phobius"/>
    </source>
</evidence>
<protein>
    <recommendedName>
        <fullName evidence="6">HTH araC/xylS-type domain-containing protein</fullName>
    </recommendedName>
</protein>
<dbReference type="InterPro" id="IPR009057">
    <property type="entry name" value="Homeodomain-like_sf"/>
</dbReference>
<dbReference type="RefSeq" id="WP_185259116.1">
    <property type="nucleotide sequence ID" value="NZ_AP023368.1"/>
</dbReference>
<keyword evidence="2" id="KW-0238">DNA-binding</keyword>
<dbReference type="Pfam" id="PF12833">
    <property type="entry name" value="HTH_18"/>
    <property type="match status" value="1"/>
</dbReference>
<feature type="transmembrane region" description="Helical" evidence="5">
    <location>
        <begin position="12"/>
        <end position="32"/>
    </location>
</feature>
<evidence type="ECO:0000256" key="1">
    <source>
        <dbReference type="ARBA" id="ARBA00023015"/>
    </source>
</evidence>
<keyword evidence="5" id="KW-0812">Transmembrane</keyword>
<dbReference type="SUPFAM" id="SSF46689">
    <property type="entry name" value="Homeodomain-like"/>
    <property type="match status" value="1"/>
</dbReference>
<feature type="domain" description="HTH araC/xylS-type" evidence="6">
    <location>
        <begin position="640"/>
        <end position="739"/>
    </location>
</feature>
<reference evidence="7 8" key="2">
    <citation type="submission" date="2020-08" db="EMBL/GenBank/DDBJ databases">
        <authorList>
            <person name="Ueki A."/>
            <person name="Tonouchi A."/>
        </authorList>
    </citation>
    <scope>NUCLEOTIDE SEQUENCE [LARGE SCALE GENOMIC DNA]</scope>
    <source>
        <strain evidence="7 8">CTTW</strain>
    </source>
</reference>
<dbReference type="InterPro" id="IPR018062">
    <property type="entry name" value="HTH_AraC-typ_CS"/>
</dbReference>
<reference evidence="7 8" key="1">
    <citation type="submission" date="2020-08" db="EMBL/GenBank/DDBJ databases">
        <title>Draft genome sequencing of an Anaerocolumna strain isolated from anoxic soil subjected to BSD treatment.</title>
        <authorList>
            <person name="Uek A."/>
            <person name="Tonouchi A."/>
        </authorList>
    </citation>
    <scope>NUCLEOTIDE SEQUENCE [LARGE SCALE GENOMIC DNA]</scope>
    <source>
        <strain evidence="7 8">CTTW</strain>
    </source>
</reference>
<keyword evidence="4" id="KW-0175">Coiled coil</keyword>
<evidence type="ECO:0000313" key="8">
    <source>
        <dbReference type="Proteomes" id="UP000515703"/>
    </source>
</evidence>
<keyword evidence="5" id="KW-0472">Membrane</keyword>
<dbReference type="Gene3D" id="1.10.10.60">
    <property type="entry name" value="Homeodomain-like"/>
    <property type="match status" value="1"/>
</dbReference>
<keyword evidence="3" id="KW-0804">Transcription</keyword>
<dbReference type="PROSITE" id="PS00041">
    <property type="entry name" value="HTH_ARAC_FAMILY_1"/>
    <property type="match status" value="1"/>
</dbReference>
<dbReference type="Proteomes" id="UP000515703">
    <property type="component" value="Chromosome"/>
</dbReference>
<keyword evidence="1" id="KW-0805">Transcription regulation</keyword>
<feature type="coiled-coil region" evidence="4">
    <location>
        <begin position="390"/>
        <end position="417"/>
    </location>
</feature>
<evidence type="ECO:0000259" key="6">
    <source>
        <dbReference type="PROSITE" id="PS01124"/>
    </source>
</evidence>
<proteinExistence type="predicted"/>
<dbReference type="InterPro" id="IPR020449">
    <property type="entry name" value="Tscrpt_reg_AraC-type_HTH"/>
</dbReference>
<feature type="transmembrane region" description="Helical" evidence="5">
    <location>
        <begin position="304"/>
        <end position="325"/>
    </location>
</feature>
<dbReference type="InterPro" id="IPR018060">
    <property type="entry name" value="HTH_AraC"/>
</dbReference>
<gene>
    <name evidence="7" type="ORF">bsdcttw_18520</name>
</gene>
<accession>A0A7I8DNE6</accession>
<dbReference type="PANTHER" id="PTHR43280">
    <property type="entry name" value="ARAC-FAMILY TRANSCRIPTIONAL REGULATOR"/>
    <property type="match status" value="1"/>
</dbReference>
<organism evidence="7 8">
    <name type="scientific">Anaerocolumna chitinilytica</name>
    <dbReference type="NCBI Taxonomy" id="1727145"/>
    <lineage>
        <taxon>Bacteria</taxon>
        <taxon>Bacillati</taxon>
        <taxon>Bacillota</taxon>
        <taxon>Clostridia</taxon>
        <taxon>Lachnospirales</taxon>
        <taxon>Lachnospiraceae</taxon>
        <taxon>Anaerocolumna</taxon>
    </lineage>
</organism>
<keyword evidence="5" id="KW-1133">Transmembrane helix</keyword>
<dbReference type="PROSITE" id="PS01124">
    <property type="entry name" value="HTH_ARAC_FAMILY_2"/>
    <property type="match status" value="1"/>
</dbReference>
<dbReference type="GO" id="GO:0003700">
    <property type="term" value="F:DNA-binding transcription factor activity"/>
    <property type="evidence" value="ECO:0007669"/>
    <property type="project" value="InterPro"/>
</dbReference>
<dbReference type="EMBL" id="AP023368">
    <property type="protein sequence ID" value="BCJ98811.1"/>
    <property type="molecule type" value="Genomic_DNA"/>
</dbReference>
<keyword evidence="8" id="KW-1185">Reference proteome</keyword>
<dbReference type="AlphaFoldDB" id="A0A7I8DNE6"/>
<evidence type="ECO:0000256" key="3">
    <source>
        <dbReference type="ARBA" id="ARBA00023163"/>
    </source>
</evidence>
<evidence type="ECO:0000256" key="2">
    <source>
        <dbReference type="ARBA" id="ARBA00023125"/>
    </source>
</evidence>
<sequence length="740" mass="86317">MRLFKKGIFLKLFLNITLCVVAAIVLTSAVLYSNFESILMRYEYQARAEQLSSQQGQVSKLSDVAVKIGNQIYHDMNITKLLYTKDPNVNDMSAAFGQLRIYRASIPYIESIYIYNKYNNYVYVEGGSEYSELTEHGYEKLNDGFLDVSAKNIIANFKDYKPFKPIPRSYYSTTKKKTKYFYSFFMYDSYTNKSDTSCVMINFNTDYLLDSFKDNQKNDSEYFIVDEKGDIVSTGSKFDMLKNYHPASYIRTILDNGDKEGYFTDTVSKEKLFFVYSQRDKYGWQYVSLTKYKTMEESIQNIQILTMSVSVVFVILSILLAFWITRRLYHPIYEMETDIKELEHEKRSAKNILKRVYISDLLALKETPEKEYLRNYFQKINMELDFEKELQLLLIRIDRYRNKAEQEEQEVEHAIKFAVINVFTEMLGEDYKVQGTDLDERDIILFINTTAEKSREQFIEKLQQAGNLVASYFNITLSLILSSDGKKPEQLMSLYRQVMEAVLHRVFYPKGSFIDAKYINIKEANEYEYPLSKEKQLVEALMAGKIAEAKEAFLSVTEELKDYPISIFNMATARLVVTLNNMVSMLRKNSSNCFENVDMILSLHQLDSKEEFLESFYSFFENVGKELDKKKAAKQETFYEQMKTYIYAHYSDPDFSVESLADALNKSVPYISRVYSQTNGTTIKDTISELRMNLAKELLKNKVLSINEIAARVGFSSTSYFHKAFKKVNGVTPKEFQEKE</sequence>
<evidence type="ECO:0000313" key="7">
    <source>
        <dbReference type="EMBL" id="BCJ98811.1"/>
    </source>
</evidence>
<dbReference type="PANTHER" id="PTHR43280:SF28">
    <property type="entry name" value="HTH-TYPE TRANSCRIPTIONAL ACTIVATOR RHAS"/>
    <property type="match status" value="1"/>
</dbReference>
<dbReference type="PRINTS" id="PR00032">
    <property type="entry name" value="HTHARAC"/>
</dbReference>